<evidence type="ECO:0000313" key="1">
    <source>
        <dbReference type="EMBL" id="KAL0334288.1"/>
    </source>
</evidence>
<dbReference type="AlphaFoldDB" id="A0AAW2MU76"/>
<reference evidence="1" key="2">
    <citation type="journal article" date="2024" name="Plant">
        <title>Genomic evolution and insights into agronomic trait innovations of Sesamum species.</title>
        <authorList>
            <person name="Miao H."/>
            <person name="Wang L."/>
            <person name="Qu L."/>
            <person name="Liu H."/>
            <person name="Sun Y."/>
            <person name="Le M."/>
            <person name="Wang Q."/>
            <person name="Wei S."/>
            <person name="Zheng Y."/>
            <person name="Lin W."/>
            <person name="Duan Y."/>
            <person name="Cao H."/>
            <person name="Xiong S."/>
            <person name="Wang X."/>
            <person name="Wei L."/>
            <person name="Li C."/>
            <person name="Ma Q."/>
            <person name="Ju M."/>
            <person name="Zhao R."/>
            <person name="Li G."/>
            <person name="Mu C."/>
            <person name="Tian Q."/>
            <person name="Mei H."/>
            <person name="Zhang T."/>
            <person name="Gao T."/>
            <person name="Zhang H."/>
        </authorList>
    </citation>
    <scope>NUCLEOTIDE SEQUENCE</scope>
    <source>
        <strain evidence="1">G01</strain>
    </source>
</reference>
<proteinExistence type="predicted"/>
<organism evidence="1">
    <name type="scientific">Sesamum angustifolium</name>
    <dbReference type="NCBI Taxonomy" id="2727405"/>
    <lineage>
        <taxon>Eukaryota</taxon>
        <taxon>Viridiplantae</taxon>
        <taxon>Streptophyta</taxon>
        <taxon>Embryophyta</taxon>
        <taxon>Tracheophyta</taxon>
        <taxon>Spermatophyta</taxon>
        <taxon>Magnoliopsida</taxon>
        <taxon>eudicotyledons</taxon>
        <taxon>Gunneridae</taxon>
        <taxon>Pentapetalae</taxon>
        <taxon>asterids</taxon>
        <taxon>lamiids</taxon>
        <taxon>Lamiales</taxon>
        <taxon>Pedaliaceae</taxon>
        <taxon>Sesamum</taxon>
    </lineage>
</organism>
<sequence length="113" mass="12063">MFKGPSPGEPYPPKMQVLTHFLVQVSAFLDLGRWILYLFLQSFCSGVHTLDNVCGIFESVSSGCFGAATSIAPADNTNAAVAAAETTAPAIRWRTRAVMRVEARGKGTLLGNS</sequence>
<comment type="caution">
    <text evidence="1">The sequence shown here is derived from an EMBL/GenBank/DDBJ whole genome shotgun (WGS) entry which is preliminary data.</text>
</comment>
<gene>
    <name evidence="1" type="ORF">Sangu_1585000</name>
</gene>
<dbReference type="EMBL" id="JACGWK010000009">
    <property type="protein sequence ID" value="KAL0334288.1"/>
    <property type="molecule type" value="Genomic_DNA"/>
</dbReference>
<reference evidence="1" key="1">
    <citation type="submission" date="2020-06" db="EMBL/GenBank/DDBJ databases">
        <authorList>
            <person name="Li T."/>
            <person name="Hu X."/>
            <person name="Zhang T."/>
            <person name="Song X."/>
            <person name="Zhang H."/>
            <person name="Dai N."/>
            <person name="Sheng W."/>
            <person name="Hou X."/>
            <person name="Wei L."/>
        </authorList>
    </citation>
    <scope>NUCLEOTIDE SEQUENCE</scope>
    <source>
        <strain evidence="1">G01</strain>
        <tissue evidence="1">Leaf</tissue>
    </source>
</reference>
<name>A0AAW2MU76_9LAMI</name>
<protein>
    <submittedName>
        <fullName evidence="1">Uncharacterized protein</fullName>
    </submittedName>
</protein>
<accession>A0AAW2MU76</accession>